<evidence type="ECO:0000313" key="4">
    <source>
        <dbReference type="Proteomes" id="UP000192478"/>
    </source>
</evidence>
<evidence type="ECO:0000313" key="2">
    <source>
        <dbReference type="EMBL" id="ARE86985.1"/>
    </source>
</evidence>
<accession>A0AAC9WGS9</accession>
<dbReference type="RefSeq" id="WP_070968338.1">
    <property type="nucleotide sequence ID" value="NZ_CP017603.1"/>
</dbReference>
<name>A0AAC9WGS9_9CLOT</name>
<organism evidence="2 4">
    <name type="scientific">Clostridium formicaceticum</name>
    <dbReference type="NCBI Taxonomy" id="1497"/>
    <lineage>
        <taxon>Bacteria</taxon>
        <taxon>Bacillati</taxon>
        <taxon>Bacillota</taxon>
        <taxon>Clostridia</taxon>
        <taxon>Eubacteriales</taxon>
        <taxon>Clostridiaceae</taxon>
        <taxon>Clostridium</taxon>
    </lineage>
</organism>
<reference evidence="1 3" key="1">
    <citation type="submission" date="2016-10" db="EMBL/GenBank/DDBJ databases">
        <title>Complete Genome Sequence of Acetogen Clostridium formicoaceticum ATCC 27076.</title>
        <authorList>
            <person name="Bao T."/>
            <person name="Cheng C."/>
            <person name="Zhao J."/>
            <person name="Yang S.-T."/>
            <person name="Wang J."/>
            <person name="Wang M."/>
        </authorList>
    </citation>
    <scope>NUCLEOTIDE SEQUENCE [LARGE SCALE GENOMIC DNA]</scope>
    <source>
        <strain evidence="1 3">ATCC 27076</strain>
    </source>
</reference>
<keyword evidence="3" id="KW-1185">Reference proteome</keyword>
<sequence>MIHDKDIVLETERIYLRYFNEEDFDNLYLLSSNKNVMRFFREILDVARKQNIGVLVVSHEKNLMKRLCHRVIDLAKEQQLVNYHHHL</sequence>
<dbReference type="Gene3D" id="3.40.630.30">
    <property type="match status" value="1"/>
</dbReference>
<dbReference type="EMBL" id="CP017603">
    <property type="protein sequence ID" value="AOY76566.1"/>
    <property type="molecule type" value="Genomic_DNA"/>
</dbReference>
<evidence type="ECO:0000313" key="1">
    <source>
        <dbReference type="EMBL" id="AOY76566.1"/>
    </source>
</evidence>
<dbReference type="SUPFAM" id="SSF55729">
    <property type="entry name" value="Acyl-CoA N-acyltransferases (Nat)"/>
    <property type="match status" value="1"/>
</dbReference>
<dbReference type="EMBL" id="CP020559">
    <property type="protein sequence ID" value="ARE86985.1"/>
    <property type="molecule type" value="Genomic_DNA"/>
</dbReference>
<proteinExistence type="predicted"/>
<dbReference type="InterPro" id="IPR016181">
    <property type="entry name" value="Acyl_CoA_acyltransferase"/>
</dbReference>
<dbReference type="AlphaFoldDB" id="A0AAC9WGS9"/>
<protein>
    <submittedName>
        <fullName evidence="2">Uncharacterized protein</fullName>
    </submittedName>
</protein>
<gene>
    <name evidence="1" type="ORF">BJL90_12275</name>
    <name evidence="2" type="ORF">CLFO_13700</name>
</gene>
<evidence type="ECO:0000313" key="3">
    <source>
        <dbReference type="Proteomes" id="UP000177894"/>
    </source>
</evidence>
<dbReference type="KEGG" id="cfm:BJL90_12275"/>
<dbReference type="Proteomes" id="UP000192478">
    <property type="component" value="Chromosome"/>
</dbReference>
<reference evidence="2 4" key="2">
    <citation type="submission" date="2017-03" db="EMBL/GenBank/DDBJ databases">
        <title>Complete sequence of Clostridium formicaceticum DSM 92.</title>
        <authorList>
            <person name="Poehlein A."/>
            <person name="Karl M."/>
            <person name="Bengelsdorf F.R."/>
            <person name="Duerre P."/>
            <person name="Daniel R."/>
        </authorList>
    </citation>
    <scope>NUCLEOTIDE SEQUENCE [LARGE SCALE GENOMIC DNA]</scope>
    <source>
        <strain evidence="2 4">DSM 92</strain>
    </source>
</reference>
<dbReference type="Proteomes" id="UP000177894">
    <property type="component" value="Chromosome"/>
</dbReference>